<dbReference type="InterPro" id="IPR049349">
    <property type="entry name" value="DUF2264_N"/>
</dbReference>
<name>A0AB39LEZ7_9ACTN</name>
<feature type="domain" description="DUF2264" evidence="2">
    <location>
        <begin position="21"/>
        <end position="371"/>
    </location>
</feature>
<feature type="region of interest" description="Disordered" evidence="1">
    <location>
        <begin position="403"/>
        <end position="424"/>
    </location>
</feature>
<dbReference type="PANTHER" id="PTHR35339">
    <property type="entry name" value="LINALOOL DEHYDRATASE_ISOMERASE DOMAIN-CONTAINING PROTEIN"/>
    <property type="match status" value="1"/>
</dbReference>
<sequence length="632" mass="67984">MSIPFDLPADDRILSPRTGYTRAHWEAAADGLLTAAWRRATPGGALLHLPGRTSRSGVRSDGLEGYARTFLAAAFRVAGADGDDPHHLLERYADGLAAGTRTPGRDDTESWPEILDFDVQGQPMVESASVALGLRLTAPWLWEKLDPAVQDRAEEWLRGALRHTPAPNNWYLFPYTVAGFLESVGRGDAETAAARERARALLESWYRGDGWYADGDGRAFDHYNGWALHLYPVLDAHLAGDADALTHHGDRLRVHLDALSLMFGADGAPLHFGRSLTYRFAASAAVSLGAVTGHTPLTPGASRRIASGALRHFLDRGALTSEGLLSLGWYGPHEASLQEYSGPASPYWASKAFVALLAPADHALWTDTEEPAPVEEADRVLSLPGPGLLLQTTRADGTVRLHNHGSDHVRPHEGESAADDDPHYGRLAYSTRTGPTARANVADNHLSVEVAGRASVRRRIHPLGAGHGDGWGWAASWHRPVYVAGPPMVPGLRAESVTVAHGNLELRVHRVVGAPPGSRVTLTGWATGPEEPTVSALHGLYGWDDQAPEPVPAPQGTAWTPWARVPRLTGGCGGTTVHLALACLTARPDAPSLERAVTDVRVDGGTVELTWTQDGSRTRVSFEPPEVRHTRP</sequence>
<organism evidence="3">
    <name type="scientific">Streptomyces sp. R02</name>
    <dbReference type="NCBI Taxonomy" id="3238623"/>
    <lineage>
        <taxon>Bacteria</taxon>
        <taxon>Bacillati</taxon>
        <taxon>Actinomycetota</taxon>
        <taxon>Actinomycetes</taxon>
        <taxon>Kitasatosporales</taxon>
        <taxon>Streptomycetaceae</taxon>
        <taxon>Streptomyces</taxon>
    </lineage>
</organism>
<evidence type="ECO:0000259" key="2">
    <source>
        <dbReference type="Pfam" id="PF10022"/>
    </source>
</evidence>
<dbReference type="EMBL" id="CP163429">
    <property type="protein sequence ID" value="XDP92515.1"/>
    <property type="molecule type" value="Genomic_DNA"/>
</dbReference>
<evidence type="ECO:0000313" key="3">
    <source>
        <dbReference type="EMBL" id="XDP92515.1"/>
    </source>
</evidence>
<proteinExistence type="predicted"/>
<protein>
    <submittedName>
        <fullName evidence="3">DUF2264 domain-containing protein</fullName>
    </submittedName>
</protein>
<accession>A0AB39LEZ7</accession>
<dbReference type="PIRSF" id="PIRSF014753">
    <property type="entry name" value="UCP014753"/>
    <property type="match status" value="1"/>
</dbReference>
<dbReference type="RefSeq" id="WP_369154468.1">
    <property type="nucleotide sequence ID" value="NZ_CP163429.1"/>
</dbReference>
<evidence type="ECO:0000256" key="1">
    <source>
        <dbReference type="SAM" id="MobiDB-lite"/>
    </source>
</evidence>
<dbReference type="PANTHER" id="PTHR35339:SF4">
    <property type="entry name" value="LINALOOL DEHYDRATASE_ISOMERASE DOMAIN-CONTAINING PROTEIN"/>
    <property type="match status" value="1"/>
</dbReference>
<reference evidence="3" key="1">
    <citation type="submission" date="2024-07" db="EMBL/GenBank/DDBJ databases">
        <authorList>
            <person name="Yu S.T."/>
        </authorList>
    </citation>
    <scope>NUCLEOTIDE SEQUENCE</scope>
    <source>
        <strain evidence="3">R02</strain>
    </source>
</reference>
<dbReference type="AlphaFoldDB" id="A0AB39LEZ7"/>
<feature type="compositionally biased region" description="Basic and acidic residues" evidence="1">
    <location>
        <begin position="404"/>
        <end position="424"/>
    </location>
</feature>
<dbReference type="Pfam" id="PF10022">
    <property type="entry name" value="DUF2264"/>
    <property type="match status" value="1"/>
</dbReference>
<dbReference type="InterPro" id="IPR016624">
    <property type="entry name" value="UCP014753"/>
</dbReference>
<gene>
    <name evidence="3" type="ORF">AB5J57_02885</name>
</gene>